<sequence length="281" mass="30586">MPAARAVVTGVQSLARNKVVRGLAATAVPVVIGAARERLPVAYRSRHPIVAVTGLAGSGKTVLVHQACSRKADYTPLEFESPTVEKRSWRSGLSGMRFRIIPGGDVAARRTGFEQLFHSEPVDGVVHVVADGLATARPGSPEARDESMGLDAYRALQREREVEDFRQTATHIASLVGESRKPIWLLIAVTKTDLLHPHVAADIVENYYSLHGHSPFADVLRDLRRRVGDAGLTTAVMPVYALAEDFEFGGHRLATRGTPADRDAKLDAFRHRVRHLAGQVS</sequence>
<proteinExistence type="predicted"/>
<dbReference type="RefSeq" id="WP_252441323.1">
    <property type="nucleotide sequence ID" value="NZ_JAGSOV010000045.1"/>
</dbReference>
<protein>
    <recommendedName>
        <fullName evidence="3">50S ribosome-binding GTPase</fullName>
    </recommendedName>
</protein>
<accession>A0ABT1A3U3</accession>
<organism evidence="1 2">
    <name type="scientific">Pseudonocardia humida</name>
    <dbReference type="NCBI Taxonomy" id="2800819"/>
    <lineage>
        <taxon>Bacteria</taxon>
        <taxon>Bacillati</taxon>
        <taxon>Actinomycetota</taxon>
        <taxon>Actinomycetes</taxon>
        <taxon>Pseudonocardiales</taxon>
        <taxon>Pseudonocardiaceae</taxon>
        <taxon>Pseudonocardia</taxon>
    </lineage>
</organism>
<keyword evidence="2" id="KW-1185">Reference proteome</keyword>
<dbReference type="Proteomes" id="UP001165283">
    <property type="component" value="Unassembled WGS sequence"/>
</dbReference>
<comment type="caution">
    <text evidence="1">The sequence shown here is derived from an EMBL/GenBank/DDBJ whole genome shotgun (WGS) entry which is preliminary data.</text>
</comment>
<name>A0ABT1A3U3_9PSEU</name>
<gene>
    <name evidence="1" type="ORF">KDL28_21665</name>
</gene>
<dbReference type="InterPro" id="IPR027417">
    <property type="entry name" value="P-loop_NTPase"/>
</dbReference>
<reference evidence="1" key="1">
    <citation type="submission" date="2021-04" db="EMBL/GenBank/DDBJ databases">
        <title>Pseudonocardia sp. nov., isolated from sandy soil of mangrove forest.</title>
        <authorList>
            <person name="Zan Z."/>
            <person name="Huang R."/>
            <person name="Liu W."/>
        </authorList>
    </citation>
    <scope>NUCLEOTIDE SEQUENCE</scope>
    <source>
        <strain evidence="1">S2-4</strain>
    </source>
</reference>
<dbReference type="EMBL" id="JAGSOV010000045">
    <property type="protein sequence ID" value="MCO1657672.1"/>
    <property type="molecule type" value="Genomic_DNA"/>
</dbReference>
<evidence type="ECO:0000313" key="1">
    <source>
        <dbReference type="EMBL" id="MCO1657672.1"/>
    </source>
</evidence>
<evidence type="ECO:0008006" key="3">
    <source>
        <dbReference type="Google" id="ProtNLM"/>
    </source>
</evidence>
<evidence type="ECO:0000313" key="2">
    <source>
        <dbReference type="Proteomes" id="UP001165283"/>
    </source>
</evidence>
<dbReference type="SUPFAM" id="SSF52540">
    <property type="entry name" value="P-loop containing nucleoside triphosphate hydrolases"/>
    <property type="match status" value="1"/>
</dbReference>